<proteinExistence type="predicted"/>
<evidence type="ECO:0000313" key="2">
    <source>
        <dbReference type="EMBL" id="TNN45172.1"/>
    </source>
</evidence>
<sequence>MCLIKMIRVWGQGFGILGWEELKDGRTVSCWEEVRNVSLSVNFTAKVIVARLPGDIILPTTRVSLPGHAQTGEPRRNDEDVEAGKGVEPQDGVGCSQTSRQKL</sequence>
<evidence type="ECO:0000256" key="1">
    <source>
        <dbReference type="SAM" id="MobiDB-lite"/>
    </source>
</evidence>
<accession>A0A4Z2FXW3</accession>
<gene>
    <name evidence="2" type="ORF">EYF80_044622</name>
</gene>
<keyword evidence="3" id="KW-1185">Reference proteome</keyword>
<feature type="compositionally biased region" description="Basic and acidic residues" evidence="1">
    <location>
        <begin position="73"/>
        <end position="85"/>
    </location>
</feature>
<dbReference type="Proteomes" id="UP000314294">
    <property type="component" value="Unassembled WGS sequence"/>
</dbReference>
<comment type="caution">
    <text evidence="2">The sequence shown here is derived from an EMBL/GenBank/DDBJ whole genome shotgun (WGS) entry which is preliminary data.</text>
</comment>
<feature type="region of interest" description="Disordered" evidence="1">
    <location>
        <begin position="63"/>
        <end position="103"/>
    </location>
</feature>
<dbReference type="EMBL" id="SRLO01000862">
    <property type="protein sequence ID" value="TNN45172.1"/>
    <property type="molecule type" value="Genomic_DNA"/>
</dbReference>
<protein>
    <submittedName>
        <fullName evidence="2">Uncharacterized protein</fullName>
    </submittedName>
</protein>
<dbReference type="AlphaFoldDB" id="A0A4Z2FXW3"/>
<name>A0A4Z2FXW3_9TELE</name>
<organism evidence="2 3">
    <name type="scientific">Liparis tanakae</name>
    <name type="common">Tanaka's snailfish</name>
    <dbReference type="NCBI Taxonomy" id="230148"/>
    <lineage>
        <taxon>Eukaryota</taxon>
        <taxon>Metazoa</taxon>
        <taxon>Chordata</taxon>
        <taxon>Craniata</taxon>
        <taxon>Vertebrata</taxon>
        <taxon>Euteleostomi</taxon>
        <taxon>Actinopterygii</taxon>
        <taxon>Neopterygii</taxon>
        <taxon>Teleostei</taxon>
        <taxon>Neoteleostei</taxon>
        <taxon>Acanthomorphata</taxon>
        <taxon>Eupercaria</taxon>
        <taxon>Perciformes</taxon>
        <taxon>Cottioidei</taxon>
        <taxon>Cottales</taxon>
        <taxon>Liparidae</taxon>
        <taxon>Liparis</taxon>
    </lineage>
</organism>
<reference evidence="2 3" key="1">
    <citation type="submission" date="2019-03" db="EMBL/GenBank/DDBJ databases">
        <title>First draft genome of Liparis tanakae, snailfish: a comprehensive survey of snailfish specific genes.</title>
        <authorList>
            <person name="Kim W."/>
            <person name="Song I."/>
            <person name="Jeong J.-H."/>
            <person name="Kim D."/>
            <person name="Kim S."/>
            <person name="Ryu S."/>
            <person name="Song J.Y."/>
            <person name="Lee S.K."/>
        </authorList>
    </citation>
    <scope>NUCLEOTIDE SEQUENCE [LARGE SCALE GENOMIC DNA]</scope>
    <source>
        <tissue evidence="2">Muscle</tissue>
    </source>
</reference>
<evidence type="ECO:0000313" key="3">
    <source>
        <dbReference type="Proteomes" id="UP000314294"/>
    </source>
</evidence>